<gene>
    <name evidence="3" type="ORF">OHA22_03915</name>
</gene>
<dbReference type="EMBL" id="CP108222">
    <property type="protein sequence ID" value="WTT14726.1"/>
    <property type="molecule type" value="Genomic_DNA"/>
</dbReference>
<evidence type="ECO:0000256" key="1">
    <source>
        <dbReference type="SAM" id="MobiDB-lite"/>
    </source>
</evidence>
<dbReference type="PROSITE" id="PS50943">
    <property type="entry name" value="HTH_CROC1"/>
    <property type="match status" value="1"/>
</dbReference>
<dbReference type="PANTHER" id="PTHR47691:SF3">
    <property type="entry name" value="HTH-TYPE TRANSCRIPTIONAL REGULATOR RV0890C-RELATED"/>
    <property type="match status" value="1"/>
</dbReference>
<dbReference type="AlphaFoldDB" id="A0AAU1ZQH0"/>
<feature type="region of interest" description="Disordered" evidence="1">
    <location>
        <begin position="1"/>
        <end position="27"/>
    </location>
</feature>
<accession>A0AAU1ZQH0</accession>
<dbReference type="SMART" id="SM00530">
    <property type="entry name" value="HTH_XRE"/>
    <property type="match status" value="1"/>
</dbReference>
<proteinExistence type="predicted"/>
<dbReference type="GO" id="GO:0043531">
    <property type="term" value="F:ADP binding"/>
    <property type="evidence" value="ECO:0007669"/>
    <property type="project" value="InterPro"/>
</dbReference>
<dbReference type="GO" id="GO:0003677">
    <property type="term" value="F:DNA binding"/>
    <property type="evidence" value="ECO:0007669"/>
    <property type="project" value="InterPro"/>
</dbReference>
<name>A0AAU1ZQH0_9ACTN</name>
<feature type="domain" description="HTH cro/C1-type" evidence="2">
    <location>
        <begin position="9"/>
        <end position="64"/>
    </location>
</feature>
<dbReference type="PRINTS" id="PR00364">
    <property type="entry name" value="DISEASERSIST"/>
</dbReference>
<evidence type="ECO:0000259" key="2">
    <source>
        <dbReference type="PROSITE" id="PS50943"/>
    </source>
</evidence>
<dbReference type="InterPro" id="IPR010982">
    <property type="entry name" value="Lambda_DNA-bd_dom_sf"/>
</dbReference>
<dbReference type="InterPro" id="IPR001387">
    <property type="entry name" value="Cro/C1-type_HTH"/>
</dbReference>
<dbReference type="SUPFAM" id="SSF47413">
    <property type="entry name" value="lambda repressor-like DNA-binding domains"/>
    <property type="match status" value="1"/>
</dbReference>
<organism evidence="3">
    <name type="scientific">Streptomyces sp. NBC_00093</name>
    <dbReference type="NCBI Taxonomy" id="2975649"/>
    <lineage>
        <taxon>Bacteria</taxon>
        <taxon>Bacillati</taxon>
        <taxon>Actinomycetota</taxon>
        <taxon>Actinomycetes</taxon>
        <taxon>Kitasatosporales</taxon>
        <taxon>Streptomycetaceae</taxon>
        <taxon>Streptomyces</taxon>
    </lineage>
</organism>
<dbReference type="CDD" id="cd00093">
    <property type="entry name" value="HTH_XRE"/>
    <property type="match status" value="1"/>
</dbReference>
<dbReference type="Gene3D" id="1.10.260.40">
    <property type="entry name" value="lambda repressor-like DNA-binding domains"/>
    <property type="match status" value="1"/>
</dbReference>
<evidence type="ECO:0000313" key="3">
    <source>
        <dbReference type="EMBL" id="WTT14726.1"/>
    </source>
</evidence>
<dbReference type="Pfam" id="PF13560">
    <property type="entry name" value="HTH_31"/>
    <property type="match status" value="1"/>
</dbReference>
<dbReference type="InterPro" id="IPR027417">
    <property type="entry name" value="P-loop_NTPase"/>
</dbReference>
<protein>
    <submittedName>
        <fullName evidence="3">Helix-turn-helix domain-containing protein</fullName>
    </submittedName>
</protein>
<sequence>MNRGVGDLVRAQRRRSGMSQEDLAENSGISVRTIREIESGRISAPRPATGRFLADAFGLSGQNRAQFLVTAAGRDPLRASPDASGAPDRPALPNPPAQLPAASAGFAGRVRQLECLTETLRSGVSSNALVIATVSGPAGVGKTALAVEWAHRSAGLLPDGQLYVDLRGFAPSGAAVDPLDVIRSFLGALGADPARVPADPAGLVALYRSVMAGRRMLVVLDNARDAAQVRPLLPGAGASMVVVTSRNRLTGLVAVEGARPVVLDTLSRDEGRQLLEARLGGARTGAEPGAVDDLVEWCAGLPLALTAVAARAAVHSSFPLTALVSELRHTDTRLDPLGAADGAADLRAVFSWSYRQLSPPGQRLFRLIGLHPGPHLSLPAMASLAGVSPDHVRPLITELADSHHVTEIRPGRFAQHDLLRAYAAELCGRAESRTDRETAIRRLLDHLNRRQ</sequence>
<dbReference type="SUPFAM" id="SSF52540">
    <property type="entry name" value="P-loop containing nucleoside triphosphate hydrolases"/>
    <property type="match status" value="1"/>
</dbReference>
<feature type="region of interest" description="Disordered" evidence="1">
    <location>
        <begin position="73"/>
        <end position="100"/>
    </location>
</feature>
<dbReference type="PANTHER" id="PTHR47691">
    <property type="entry name" value="REGULATOR-RELATED"/>
    <property type="match status" value="1"/>
</dbReference>
<dbReference type="Gene3D" id="3.40.50.300">
    <property type="entry name" value="P-loop containing nucleotide triphosphate hydrolases"/>
    <property type="match status" value="1"/>
</dbReference>
<reference evidence="3" key="1">
    <citation type="submission" date="2022-10" db="EMBL/GenBank/DDBJ databases">
        <title>The complete genomes of actinobacterial strains from the NBC collection.</title>
        <authorList>
            <person name="Joergensen T.S."/>
            <person name="Alvarez Arevalo M."/>
            <person name="Sterndorff E.B."/>
            <person name="Faurdal D."/>
            <person name="Vuksanovic O."/>
            <person name="Mourched A.-S."/>
            <person name="Charusanti P."/>
            <person name="Shaw S."/>
            <person name="Blin K."/>
            <person name="Weber T."/>
        </authorList>
    </citation>
    <scope>NUCLEOTIDE SEQUENCE</scope>
    <source>
        <strain evidence="3">NBC_00093</strain>
    </source>
</reference>